<evidence type="ECO:0000256" key="1">
    <source>
        <dbReference type="SAM" id="MobiDB-lite"/>
    </source>
</evidence>
<name>A0A7S4RFF6_9DINO</name>
<evidence type="ECO:0000313" key="2">
    <source>
        <dbReference type="EMBL" id="CAE4611119.1"/>
    </source>
</evidence>
<evidence type="ECO:0008006" key="3">
    <source>
        <dbReference type="Google" id="ProtNLM"/>
    </source>
</evidence>
<organism evidence="2">
    <name type="scientific">Alexandrium monilatum</name>
    <dbReference type="NCBI Taxonomy" id="311494"/>
    <lineage>
        <taxon>Eukaryota</taxon>
        <taxon>Sar</taxon>
        <taxon>Alveolata</taxon>
        <taxon>Dinophyceae</taxon>
        <taxon>Gonyaulacales</taxon>
        <taxon>Pyrocystaceae</taxon>
        <taxon>Alexandrium</taxon>
    </lineage>
</organism>
<feature type="region of interest" description="Disordered" evidence="1">
    <location>
        <begin position="422"/>
        <end position="442"/>
    </location>
</feature>
<feature type="region of interest" description="Disordered" evidence="1">
    <location>
        <begin position="324"/>
        <end position="399"/>
    </location>
</feature>
<protein>
    <recommendedName>
        <fullName evidence="3">PAS domain-containing protein</fullName>
    </recommendedName>
</protein>
<gene>
    <name evidence="2" type="ORF">AMON00008_LOCUS33872</name>
</gene>
<reference evidence="2" key="1">
    <citation type="submission" date="2021-01" db="EMBL/GenBank/DDBJ databases">
        <authorList>
            <person name="Corre E."/>
            <person name="Pelletier E."/>
            <person name="Niang G."/>
            <person name="Scheremetjew M."/>
            <person name="Finn R."/>
            <person name="Kale V."/>
            <person name="Holt S."/>
            <person name="Cochrane G."/>
            <person name="Meng A."/>
            <person name="Brown T."/>
            <person name="Cohen L."/>
        </authorList>
    </citation>
    <scope>NUCLEOTIDE SEQUENCE</scope>
    <source>
        <strain evidence="2">CCMP3105</strain>
    </source>
</reference>
<sequence length="442" mass="47454">MAEAISGKDLSTCEEQVLRSQIDGSFKANLILSPIAVVMRCASSFPIGSVLAHMREASTYIALVAVACTSFTAMAKHSPSASLKHNAAIVSYATLGVRLVLHAISVLLDGDAHLFLKMIGVLQPVSASKVCSSPTEFGVFLVLQNLLVLVHFGCDWERTGAWIVASFVISVFCLDAVRQQAVQRRLRIQLASTCAELEQVAEAATKEVFGRLCDASASLSADGHIIEASPQLPSLLGTMCGNLQGRLFASLCHRSEAQELAGFPGTAAGEPGKVQHQQVQLADIYGQPVSVHVFYTTFVRLNNVPTTVLGISETWCPSAALARGPSHAQSRRGEGDGDAALEGSLAGFSRVPSRTRARSRARNQWDARDGLRAAPDLAAPRRPSRTRVPSRTRSGPDEWYEDEITLERLWAGTEAPVTRPLSLLEASSFESPGPSRRTPAQQ</sequence>
<feature type="compositionally biased region" description="Low complexity" evidence="1">
    <location>
        <begin position="372"/>
        <end position="381"/>
    </location>
</feature>
<accession>A0A7S4RFF6</accession>
<dbReference type="AlphaFoldDB" id="A0A7S4RFF6"/>
<proteinExistence type="predicted"/>
<dbReference type="EMBL" id="HBNR01048529">
    <property type="protein sequence ID" value="CAE4611119.1"/>
    <property type="molecule type" value="Transcribed_RNA"/>
</dbReference>